<dbReference type="GO" id="GO:0000166">
    <property type="term" value="F:nucleotide binding"/>
    <property type="evidence" value="ECO:0007669"/>
    <property type="project" value="InterPro"/>
</dbReference>
<dbReference type="STRING" id="1196031.A361_01330"/>
<dbReference type="InterPro" id="IPR027417">
    <property type="entry name" value="P-loop_NTPase"/>
</dbReference>
<dbReference type="eggNOG" id="COG2087">
    <property type="taxonomic scope" value="Bacteria"/>
</dbReference>
<dbReference type="RefSeq" id="WP_009336334.1">
    <property type="nucleotide sequence ID" value="NZ_CP015506.1"/>
</dbReference>
<dbReference type="KEGG" id="bon:A361_01330"/>
<sequence length="141" mass="16380">MHFITGGAFNGKSRWVKRLYQLDDTPHKWFSAYHGEMTGDLDQNLIVYEGIELMIKEWSQALEFEEIRDKWQEMLAKWQAWEKTAVNRKIVLIGSDISKGIVPMEAADRKWRDASGWAFQDAAAAADRVDLIWYGISQNIK</sequence>
<gene>
    <name evidence="1" type="ORF">A361_01330</name>
</gene>
<dbReference type="GO" id="GO:0009236">
    <property type="term" value="P:cobalamin biosynthetic process"/>
    <property type="evidence" value="ECO:0007669"/>
    <property type="project" value="UniProtKB-UniPathway"/>
</dbReference>
<dbReference type="EMBL" id="CP015506">
    <property type="protein sequence ID" value="AND37860.1"/>
    <property type="molecule type" value="Genomic_DNA"/>
</dbReference>
<dbReference type="Gene3D" id="3.40.50.300">
    <property type="entry name" value="P-loop containing nucleotide triphosphate hydrolases"/>
    <property type="match status" value="1"/>
</dbReference>
<dbReference type="Proteomes" id="UP000077856">
    <property type="component" value="Chromosome"/>
</dbReference>
<protein>
    <submittedName>
        <fullName evidence="1">Uncharacterized protein</fullName>
    </submittedName>
</protein>
<evidence type="ECO:0000313" key="2">
    <source>
        <dbReference type="Proteomes" id="UP000077856"/>
    </source>
</evidence>
<dbReference type="GO" id="GO:0043752">
    <property type="term" value="F:adenosylcobinamide kinase activity"/>
    <property type="evidence" value="ECO:0007669"/>
    <property type="project" value="InterPro"/>
</dbReference>
<dbReference type="SUPFAM" id="SSF52540">
    <property type="entry name" value="P-loop containing nucleoside triphosphate hydrolases"/>
    <property type="match status" value="1"/>
</dbReference>
<dbReference type="InterPro" id="IPR003203">
    <property type="entry name" value="CobU/CobP"/>
</dbReference>
<evidence type="ECO:0000313" key="1">
    <source>
        <dbReference type="EMBL" id="AND37860.1"/>
    </source>
</evidence>
<dbReference type="AlphaFoldDB" id="A0A160M660"/>
<proteinExistence type="predicted"/>
<organism evidence="1 2">
    <name type="scientific">Cytobacillus oceanisediminis 2691</name>
    <dbReference type="NCBI Taxonomy" id="1196031"/>
    <lineage>
        <taxon>Bacteria</taxon>
        <taxon>Bacillati</taxon>
        <taxon>Bacillota</taxon>
        <taxon>Bacilli</taxon>
        <taxon>Bacillales</taxon>
        <taxon>Bacillaceae</taxon>
        <taxon>Cytobacillus</taxon>
    </lineage>
</organism>
<reference evidence="1 2" key="1">
    <citation type="submission" date="2016-04" db="EMBL/GenBank/DDBJ databases">
        <title>Complete genome sequence of Bacillus oceanisediminis strain 2691.</title>
        <authorList>
            <person name="Jeong H."/>
            <person name="Kim H.J."/>
            <person name="Lee D.-W."/>
        </authorList>
    </citation>
    <scope>NUCLEOTIDE SEQUENCE [LARGE SCALE GENOMIC DNA]</scope>
    <source>
        <strain evidence="1 2">2691</strain>
    </source>
</reference>
<accession>A0A160M660</accession>
<name>A0A160M660_9BACI</name>
<dbReference type="UniPathway" id="UPA00148">
    <property type="reaction ID" value="UER00236"/>
</dbReference>
<dbReference type="Pfam" id="PF02283">
    <property type="entry name" value="CobU"/>
    <property type="match status" value="1"/>
</dbReference>